<accession>A0A518JTI5</accession>
<dbReference type="OrthoDB" id="265707at2"/>
<feature type="compositionally biased region" description="Polar residues" evidence="1">
    <location>
        <begin position="411"/>
        <end position="422"/>
    </location>
</feature>
<gene>
    <name evidence="2" type="ORF">Poly24_25750</name>
</gene>
<reference evidence="2 3" key="1">
    <citation type="submission" date="2019-02" db="EMBL/GenBank/DDBJ databases">
        <title>Deep-cultivation of Planctomycetes and their phenomic and genomic characterization uncovers novel biology.</title>
        <authorList>
            <person name="Wiegand S."/>
            <person name="Jogler M."/>
            <person name="Boedeker C."/>
            <person name="Pinto D."/>
            <person name="Vollmers J."/>
            <person name="Rivas-Marin E."/>
            <person name="Kohn T."/>
            <person name="Peeters S.H."/>
            <person name="Heuer A."/>
            <person name="Rast P."/>
            <person name="Oberbeckmann S."/>
            <person name="Bunk B."/>
            <person name="Jeske O."/>
            <person name="Meyerdierks A."/>
            <person name="Storesund J.E."/>
            <person name="Kallscheuer N."/>
            <person name="Luecker S."/>
            <person name="Lage O.M."/>
            <person name="Pohl T."/>
            <person name="Merkel B.J."/>
            <person name="Hornburger P."/>
            <person name="Mueller R.-W."/>
            <person name="Bruemmer F."/>
            <person name="Labrenz M."/>
            <person name="Spormann A.M."/>
            <person name="Op den Camp H."/>
            <person name="Overmann J."/>
            <person name="Amann R."/>
            <person name="Jetten M.S.M."/>
            <person name="Mascher T."/>
            <person name="Medema M.H."/>
            <person name="Devos D.P."/>
            <person name="Kaster A.-K."/>
            <person name="Ovreas L."/>
            <person name="Rohde M."/>
            <person name="Galperin M.Y."/>
            <person name="Jogler C."/>
        </authorList>
    </citation>
    <scope>NUCLEOTIDE SEQUENCE [LARGE SCALE GENOMIC DNA]</scope>
    <source>
        <strain evidence="2 3">Poly24</strain>
    </source>
</reference>
<dbReference type="Proteomes" id="UP000315082">
    <property type="component" value="Chromosome"/>
</dbReference>
<dbReference type="EMBL" id="CP036348">
    <property type="protein sequence ID" value="QDV68862.1"/>
    <property type="molecule type" value="Genomic_DNA"/>
</dbReference>
<evidence type="ECO:0000313" key="3">
    <source>
        <dbReference type="Proteomes" id="UP000315082"/>
    </source>
</evidence>
<feature type="compositionally biased region" description="Polar residues" evidence="1">
    <location>
        <begin position="152"/>
        <end position="173"/>
    </location>
</feature>
<feature type="region of interest" description="Disordered" evidence="1">
    <location>
        <begin position="136"/>
        <end position="209"/>
    </location>
</feature>
<evidence type="ECO:0000256" key="1">
    <source>
        <dbReference type="SAM" id="MobiDB-lite"/>
    </source>
</evidence>
<protein>
    <submittedName>
        <fullName evidence="2">Uncharacterized protein</fullName>
    </submittedName>
</protein>
<dbReference type="KEGG" id="rcf:Poly24_25750"/>
<feature type="region of interest" description="Disordered" evidence="1">
    <location>
        <begin position="410"/>
        <end position="437"/>
    </location>
</feature>
<name>A0A518JTI5_9BACT</name>
<keyword evidence="3" id="KW-1185">Reference proteome</keyword>
<organism evidence="2 3">
    <name type="scientific">Rosistilla carotiformis</name>
    <dbReference type="NCBI Taxonomy" id="2528017"/>
    <lineage>
        <taxon>Bacteria</taxon>
        <taxon>Pseudomonadati</taxon>
        <taxon>Planctomycetota</taxon>
        <taxon>Planctomycetia</taxon>
        <taxon>Pirellulales</taxon>
        <taxon>Pirellulaceae</taxon>
        <taxon>Rosistilla</taxon>
    </lineage>
</organism>
<evidence type="ECO:0000313" key="2">
    <source>
        <dbReference type="EMBL" id="QDV68862.1"/>
    </source>
</evidence>
<proteinExistence type="predicted"/>
<feature type="compositionally biased region" description="Low complexity" evidence="1">
    <location>
        <begin position="190"/>
        <end position="200"/>
    </location>
</feature>
<sequence length="437" mass="47223">MKKPAAKTRRPFRIESLESRSMLAGDVVSFADGLLESDRPNNVRPLGTVDVRVADSVMTYEVFSARGFRSVPPSDARPDWHNHPNGNGAATYSATPQFTFVALPELRARLLTSNPSPNNVQAVQFDWNDSLWNGPQSLNSSGSKPLPVHADSGSSLNNSGTEDAMTEQASNSEADSEASPIHSDGDATAHPDPVATATPVADDDASDGQTAARIDRAILEWSEDETGEFVDAETGGEGRDSIAWDALDWSESLRAIELTGSKSSPFSALGVDKQDGFLRSDYADILRGESDAAQRWQHWHRSGDRFGDALDRWIVQPNNGDRSFTQIVHDQMIDLTAGATTELVGMAISYGGMNMTQLFVEADAQSPGDEGRNDPSQLAIVFESLAATNHWASAVGVIAVASCLSLRRRTQTNSEAGQQASTRLHPLGRRKRDAESR</sequence>
<dbReference type="AlphaFoldDB" id="A0A518JTI5"/>
<dbReference type="RefSeq" id="WP_145095397.1">
    <property type="nucleotide sequence ID" value="NZ_CP036348.1"/>
</dbReference>